<feature type="compositionally biased region" description="Basic residues" evidence="1">
    <location>
        <begin position="123"/>
        <end position="135"/>
    </location>
</feature>
<dbReference type="EMBL" id="MCFL01000085">
    <property type="protein sequence ID" value="ORZ30443.1"/>
    <property type="molecule type" value="Genomic_DNA"/>
</dbReference>
<comment type="caution">
    <text evidence="2">The sequence shown here is derived from an EMBL/GenBank/DDBJ whole genome shotgun (WGS) entry which is preliminary data.</text>
</comment>
<accession>A0A1Y2H9R8</accession>
<dbReference type="Proteomes" id="UP000193411">
    <property type="component" value="Unassembled WGS sequence"/>
</dbReference>
<reference evidence="2 3" key="1">
    <citation type="submission" date="2016-07" db="EMBL/GenBank/DDBJ databases">
        <title>Pervasive Adenine N6-methylation of Active Genes in Fungi.</title>
        <authorList>
            <consortium name="DOE Joint Genome Institute"/>
            <person name="Mondo S.J."/>
            <person name="Dannebaum R.O."/>
            <person name="Kuo R.C."/>
            <person name="Labutti K."/>
            <person name="Haridas S."/>
            <person name="Kuo A."/>
            <person name="Salamov A."/>
            <person name="Ahrendt S.R."/>
            <person name="Lipzen A."/>
            <person name="Sullivan W."/>
            <person name="Andreopoulos W.B."/>
            <person name="Clum A."/>
            <person name="Lindquist E."/>
            <person name="Daum C."/>
            <person name="Ramamoorthy G.K."/>
            <person name="Gryganskyi A."/>
            <person name="Culley D."/>
            <person name="Magnuson J.K."/>
            <person name="James T.Y."/>
            <person name="O'Malley M.A."/>
            <person name="Stajich J.E."/>
            <person name="Spatafora J.W."/>
            <person name="Visel A."/>
            <person name="Grigoriev I.V."/>
        </authorList>
    </citation>
    <scope>NUCLEOTIDE SEQUENCE [LARGE SCALE GENOMIC DNA]</scope>
    <source>
        <strain evidence="2 3">PL171</strain>
    </source>
</reference>
<feature type="compositionally biased region" description="Basic residues" evidence="1">
    <location>
        <begin position="143"/>
        <end position="154"/>
    </location>
</feature>
<feature type="region of interest" description="Disordered" evidence="1">
    <location>
        <begin position="105"/>
        <end position="154"/>
    </location>
</feature>
<feature type="region of interest" description="Disordered" evidence="1">
    <location>
        <begin position="1"/>
        <end position="75"/>
    </location>
</feature>
<evidence type="ECO:0000313" key="3">
    <source>
        <dbReference type="Proteomes" id="UP000193411"/>
    </source>
</evidence>
<dbReference type="AlphaFoldDB" id="A0A1Y2H9R8"/>
<evidence type="ECO:0000313" key="2">
    <source>
        <dbReference type="EMBL" id="ORZ30443.1"/>
    </source>
</evidence>
<evidence type="ECO:0000256" key="1">
    <source>
        <dbReference type="SAM" id="MobiDB-lite"/>
    </source>
</evidence>
<name>A0A1Y2H9R8_9FUNG</name>
<organism evidence="2 3">
    <name type="scientific">Catenaria anguillulae PL171</name>
    <dbReference type="NCBI Taxonomy" id="765915"/>
    <lineage>
        <taxon>Eukaryota</taxon>
        <taxon>Fungi</taxon>
        <taxon>Fungi incertae sedis</taxon>
        <taxon>Blastocladiomycota</taxon>
        <taxon>Blastocladiomycetes</taxon>
        <taxon>Blastocladiales</taxon>
        <taxon>Catenariaceae</taxon>
        <taxon>Catenaria</taxon>
    </lineage>
</organism>
<feature type="non-terminal residue" evidence="2">
    <location>
        <position position="154"/>
    </location>
</feature>
<sequence>MSSSLPSSAPPSQAPTRRLLPRQPAPSLFPHPSSTQQPPPASPTQNGSIRSTPAPPVLCPSRRPHCRRPNAPARGPRTLEAFWQCHRTNPDDPLPPRYQRTQPITYEPIKPQAMRTHLPSCTRKIKRPKSKKCARSRCAGQRKSLHRNRRQGRI</sequence>
<gene>
    <name evidence="2" type="ORF">BCR44DRAFT_1444910</name>
</gene>
<protein>
    <submittedName>
        <fullName evidence="2">Uncharacterized protein</fullName>
    </submittedName>
</protein>
<dbReference type="OrthoDB" id="5531125at2759"/>
<keyword evidence="3" id="KW-1185">Reference proteome</keyword>
<proteinExistence type="predicted"/>